<dbReference type="HAMAP" id="MF_00445">
    <property type="entry name" value="NDH1_NuoN_1"/>
    <property type="match status" value="1"/>
</dbReference>
<evidence type="ECO:0000259" key="8">
    <source>
        <dbReference type="Pfam" id="PF00361"/>
    </source>
</evidence>
<feature type="transmembrane region" description="Helical" evidence="6">
    <location>
        <begin position="304"/>
        <end position="322"/>
    </location>
</feature>
<dbReference type="InterPro" id="IPR010096">
    <property type="entry name" value="NADH-Q_OxRdtase_suN/2"/>
</dbReference>
<dbReference type="AlphaFoldDB" id="A0A7V5CTT5"/>
<gene>
    <name evidence="6" type="primary">nuoN</name>
    <name evidence="9" type="ORF">ENW50_10915</name>
</gene>
<dbReference type="GO" id="GO:0005886">
    <property type="term" value="C:plasma membrane"/>
    <property type="evidence" value="ECO:0007669"/>
    <property type="project" value="UniProtKB-SubCell"/>
</dbReference>
<keyword evidence="6" id="KW-1003">Cell membrane</keyword>
<evidence type="ECO:0000256" key="5">
    <source>
        <dbReference type="ARBA" id="ARBA00023136"/>
    </source>
</evidence>
<protein>
    <recommendedName>
        <fullName evidence="6">NADH-quinone oxidoreductase subunit N</fullName>
        <ecNumber evidence="6">7.1.1.-</ecNumber>
    </recommendedName>
    <alternativeName>
        <fullName evidence="6">NADH dehydrogenase I subunit N</fullName>
    </alternativeName>
    <alternativeName>
        <fullName evidence="6">NDH-1 subunit N</fullName>
    </alternativeName>
</protein>
<keyword evidence="2" id="KW-0997">Cell inner membrane</keyword>
<reference evidence="9" key="1">
    <citation type="journal article" date="2020" name="mSystems">
        <title>Genome- and Community-Level Interaction Insights into Carbon Utilization and Element Cycling Functions of Hydrothermarchaeota in Hydrothermal Sediment.</title>
        <authorList>
            <person name="Zhou Z."/>
            <person name="Liu Y."/>
            <person name="Xu W."/>
            <person name="Pan J."/>
            <person name="Luo Z.H."/>
            <person name="Li M."/>
        </authorList>
    </citation>
    <scope>NUCLEOTIDE SEQUENCE [LARGE SCALE GENOMIC DNA]</scope>
    <source>
        <strain evidence="9">SpSt-855</strain>
    </source>
</reference>
<feature type="transmembrane region" description="Helical" evidence="6">
    <location>
        <begin position="328"/>
        <end position="352"/>
    </location>
</feature>
<keyword evidence="3 6" id="KW-0812">Transmembrane</keyword>
<evidence type="ECO:0000313" key="9">
    <source>
        <dbReference type="EMBL" id="HGY95176.1"/>
    </source>
</evidence>
<comment type="caution">
    <text evidence="9">The sequence shown here is derived from an EMBL/GenBank/DDBJ whole genome shotgun (WGS) entry which is preliminary data.</text>
</comment>
<feature type="transmembrane region" description="Helical" evidence="6">
    <location>
        <begin position="42"/>
        <end position="62"/>
    </location>
</feature>
<comment type="similarity">
    <text evidence="6">Belongs to the complex I subunit 2 family.</text>
</comment>
<dbReference type="GO" id="GO:0012505">
    <property type="term" value="C:endomembrane system"/>
    <property type="evidence" value="ECO:0007669"/>
    <property type="project" value="UniProtKB-SubCell"/>
</dbReference>
<keyword evidence="6" id="KW-0813">Transport</keyword>
<feature type="domain" description="NADH:quinone oxidoreductase/Mrp antiporter transmembrane" evidence="8">
    <location>
        <begin position="129"/>
        <end position="422"/>
    </location>
</feature>
<keyword evidence="6" id="KW-0520">NAD</keyword>
<proteinExistence type="inferred from homology"/>
<evidence type="ECO:0000256" key="2">
    <source>
        <dbReference type="ARBA" id="ARBA00022519"/>
    </source>
</evidence>
<dbReference type="GO" id="GO:0050136">
    <property type="term" value="F:NADH dehydrogenase (quinone) (non-electrogenic) activity"/>
    <property type="evidence" value="ECO:0007669"/>
    <property type="project" value="UniProtKB-UniRule"/>
</dbReference>
<evidence type="ECO:0000256" key="1">
    <source>
        <dbReference type="ARBA" id="ARBA00004127"/>
    </source>
</evidence>
<name>A0A7V5CTT5_9BACT</name>
<dbReference type="EMBL" id="DTKL01000067">
    <property type="protein sequence ID" value="HGY95176.1"/>
    <property type="molecule type" value="Genomic_DNA"/>
</dbReference>
<dbReference type="EC" id="7.1.1.-" evidence="6"/>
<comment type="subcellular location">
    <subcellularLocation>
        <location evidence="6">Cell membrane</location>
        <topology evidence="6">Multi-pass membrane protein</topology>
    </subcellularLocation>
    <subcellularLocation>
        <location evidence="1">Endomembrane system</location>
        <topology evidence="1">Multi-pass membrane protein</topology>
    </subcellularLocation>
    <subcellularLocation>
        <location evidence="7">Membrane</location>
        <topology evidence="7">Multi-pass membrane protein</topology>
    </subcellularLocation>
</comment>
<feature type="transmembrane region" description="Helical" evidence="6">
    <location>
        <begin position="271"/>
        <end position="292"/>
    </location>
</feature>
<feature type="transmembrane region" description="Helical" evidence="6">
    <location>
        <begin position="82"/>
        <end position="102"/>
    </location>
</feature>
<feature type="transmembrane region" description="Helical" evidence="6">
    <location>
        <begin position="452"/>
        <end position="471"/>
    </location>
</feature>
<dbReference type="InterPro" id="IPR001750">
    <property type="entry name" value="ND/Mrp_TM"/>
</dbReference>
<dbReference type="GO" id="GO:0048038">
    <property type="term" value="F:quinone binding"/>
    <property type="evidence" value="ECO:0007669"/>
    <property type="project" value="UniProtKB-KW"/>
</dbReference>
<feature type="transmembrane region" description="Helical" evidence="6">
    <location>
        <begin position="244"/>
        <end position="265"/>
    </location>
</feature>
<feature type="transmembrane region" description="Helical" evidence="6">
    <location>
        <begin position="164"/>
        <end position="185"/>
    </location>
</feature>
<dbReference type="PANTHER" id="PTHR22773">
    <property type="entry name" value="NADH DEHYDROGENASE"/>
    <property type="match status" value="1"/>
</dbReference>
<dbReference type="NCBIfam" id="TIGR01770">
    <property type="entry name" value="NDH_I_N"/>
    <property type="match status" value="1"/>
</dbReference>
<feature type="transmembrane region" description="Helical" evidence="6">
    <location>
        <begin position="373"/>
        <end position="396"/>
    </location>
</feature>
<organism evidence="9">
    <name type="scientific">Acidobacterium capsulatum</name>
    <dbReference type="NCBI Taxonomy" id="33075"/>
    <lineage>
        <taxon>Bacteria</taxon>
        <taxon>Pseudomonadati</taxon>
        <taxon>Acidobacteriota</taxon>
        <taxon>Terriglobia</taxon>
        <taxon>Terriglobales</taxon>
        <taxon>Acidobacteriaceae</taxon>
        <taxon>Acidobacterium</taxon>
    </lineage>
</organism>
<keyword evidence="5 6" id="KW-0472">Membrane</keyword>
<feature type="transmembrane region" description="Helical" evidence="6">
    <location>
        <begin position="408"/>
        <end position="431"/>
    </location>
</feature>
<comment type="subunit">
    <text evidence="6">NDH-1 is composed of 14 different subunits. Subunits NuoA, H, J, K, L, M, N constitute the membrane sector of the complex.</text>
</comment>
<evidence type="ECO:0000256" key="6">
    <source>
        <dbReference type="HAMAP-Rule" id="MF_00445"/>
    </source>
</evidence>
<feature type="transmembrane region" description="Helical" evidence="6">
    <location>
        <begin position="12"/>
        <end position="30"/>
    </location>
</feature>
<feature type="transmembrane region" description="Helical" evidence="6">
    <location>
        <begin position="205"/>
        <end position="232"/>
    </location>
</feature>
<dbReference type="GO" id="GO:0008137">
    <property type="term" value="F:NADH dehydrogenase (ubiquinone) activity"/>
    <property type="evidence" value="ECO:0007669"/>
    <property type="project" value="InterPro"/>
</dbReference>
<comment type="function">
    <text evidence="6">NDH-1 shuttles electrons from NADH, via FMN and iron-sulfur (Fe-S) centers, to quinones in the respiratory chain. The immediate electron acceptor for the enzyme in this species is believed to be ubiquinone. Couples the redox reaction to proton translocation (for every two electrons transferred, four hydrogen ions are translocated across the cytoplasmic membrane), and thus conserves the redox energy in a proton gradient.</text>
</comment>
<accession>A0A7V5CTT5</accession>
<dbReference type="GO" id="GO:0042773">
    <property type="term" value="P:ATP synthesis coupled electron transport"/>
    <property type="evidence" value="ECO:0007669"/>
    <property type="project" value="InterPro"/>
</dbReference>
<comment type="catalytic activity">
    <reaction evidence="6">
        <text>a quinone + NADH + 5 H(+)(in) = a quinol + NAD(+) + 4 H(+)(out)</text>
        <dbReference type="Rhea" id="RHEA:57888"/>
        <dbReference type="ChEBI" id="CHEBI:15378"/>
        <dbReference type="ChEBI" id="CHEBI:24646"/>
        <dbReference type="ChEBI" id="CHEBI:57540"/>
        <dbReference type="ChEBI" id="CHEBI:57945"/>
        <dbReference type="ChEBI" id="CHEBI:132124"/>
    </reaction>
</comment>
<keyword evidence="6" id="KW-0874">Quinone</keyword>
<keyword evidence="6" id="KW-0830">Ubiquinone</keyword>
<evidence type="ECO:0000256" key="7">
    <source>
        <dbReference type="RuleBase" id="RU000320"/>
    </source>
</evidence>
<evidence type="ECO:0000256" key="3">
    <source>
        <dbReference type="ARBA" id="ARBA00022692"/>
    </source>
</evidence>
<keyword evidence="6" id="KW-1278">Translocase</keyword>
<dbReference type="Pfam" id="PF00361">
    <property type="entry name" value="Proton_antipo_M"/>
    <property type="match status" value="1"/>
</dbReference>
<sequence length="515" mass="54727">MIQGMTDTYPLLRILPEIIFTLTGVAVMVLDPLFPKEASRKPLGWLTVLGSLLALAASLYQYGLPIGTAYFGVVQTDPFSVFFHVLISGILLVSALVTIDAIKPDTENTGELFALMAFGAVGMLLMTCAAELLLVFIGLEISSISTYILAGFRRRTAKGPESAIKYFLLGSFATAFFLYGIALTYGATGTTNIPDIAAALPTSHALPLAVVGLSFILIGLAFKVSAAPFHLWTPDAYEGAPSPVVGLMSTAPKIAAFAVLLRIAYEAFPAFHFRWVPLLWIIAALSMTIGNLGALRQRNVKRMLAYSSIAHAGYLLVAFTALSPDGIAAASFYAVTYAAMNVGIFAVISHVGGYDDRLTLVEDYKGLAYRSPLLGGVMAFFLLSLIGIPFTGGFFGKFYVFSAAIHSGMIWLAIIGLLNSGIAVFYYLRLLTATYSKPAESAPVLTTGRPSFALLLALFLTVATTLLLGIFPGSVLARAQEGAYTFYRAQIVIPGSHVGVFADPAGAKSTTAPAP</sequence>
<keyword evidence="4 6" id="KW-1133">Transmembrane helix</keyword>
<evidence type="ECO:0000256" key="4">
    <source>
        <dbReference type="ARBA" id="ARBA00022989"/>
    </source>
</evidence>